<dbReference type="EMBL" id="FSRM01000001">
    <property type="protein sequence ID" value="SIN83310.1"/>
    <property type="molecule type" value="Genomic_DNA"/>
</dbReference>
<organism evidence="1 2">
    <name type="scientific">Paraburkholderia phenazinium</name>
    <dbReference type="NCBI Taxonomy" id="60549"/>
    <lineage>
        <taxon>Bacteria</taxon>
        <taxon>Pseudomonadati</taxon>
        <taxon>Pseudomonadota</taxon>
        <taxon>Betaproteobacteria</taxon>
        <taxon>Burkholderiales</taxon>
        <taxon>Burkholderiaceae</taxon>
        <taxon>Paraburkholderia</taxon>
    </lineage>
</organism>
<name>A0A1N6EK16_9BURK</name>
<proteinExistence type="predicted"/>
<gene>
    <name evidence="1" type="ORF">SAMN05444168_0728</name>
</gene>
<reference evidence="1 2" key="1">
    <citation type="submission" date="2016-11" db="EMBL/GenBank/DDBJ databases">
        <authorList>
            <person name="Jaros S."/>
            <person name="Januszkiewicz K."/>
            <person name="Wedrychowicz H."/>
        </authorList>
    </citation>
    <scope>NUCLEOTIDE SEQUENCE [LARGE SCALE GENOMIC DNA]</scope>
    <source>
        <strain evidence="1 2">GAS86</strain>
    </source>
</reference>
<sequence length="103" mass="11130">MSTTTTNVTGELLSAYASFAVSNSNAVSRIGARAMVLCRFFDATLPQLTAAQCDEITRIFRHGVNDTMSITDDVEMPSAYHTALLEQTNALLAALEEQGSARR</sequence>
<dbReference type="RefSeq" id="WP_254368739.1">
    <property type="nucleotide sequence ID" value="NZ_FSRM01000001.1"/>
</dbReference>
<evidence type="ECO:0000313" key="2">
    <source>
        <dbReference type="Proteomes" id="UP000184693"/>
    </source>
</evidence>
<dbReference type="AlphaFoldDB" id="A0A1N6EK16"/>
<accession>A0A1N6EK16</accession>
<evidence type="ECO:0000313" key="1">
    <source>
        <dbReference type="EMBL" id="SIN83310.1"/>
    </source>
</evidence>
<dbReference type="Proteomes" id="UP000184693">
    <property type="component" value="Unassembled WGS sequence"/>
</dbReference>
<protein>
    <submittedName>
        <fullName evidence="1">Uncharacterized protein</fullName>
    </submittedName>
</protein>